<dbReference type="RefSeq" id="WP_397370099.1">
    <property type="nucleotide sequence ID" value="NZ_BTCL01000015.1"/>
</dbReference>
<comment type="similarity">
    <text evidence="2">Belongs to the SspH family.</text>
</comment>
<dbReference type="Proteomes" id="UP001285921">
    <property type="component" value="Unassembled WGS sequence"/>
</dbReference>
<evidence type="ECO:0000256" key="2">
    <source>
        <dbReference type="ARBA" id="ARBA00006573"/>
    </source>
</evidence>
<dbReference type="Pfam" id="PF08141">
    <property type="entry name" value="SspH"/>
    <property type="match status" value="1"/>
</dbReference>
<accession>A0ABQ6NRW6</accession>
<evidence type="ECO:0000256" key="3">
    <source>
        <dbReference type="ARBA" id="ARBA00022969"/>
    </source>
</evidence>
<proteinExistence type="inferred from homology"/>
<keyword evidence="5" id="KW-1185">Reference proteome</keyword>
<dbReference type="EMBL" id="BTCL01000015">
    <property type="protein sequence ID" value="GMK46892.1"/>
    <property type="molecule type" value="Genomic_DNA"/>
</dbReference>
<keyword evidence="3" id="KW-0749">Sporulation</keyword>
<dbReference type="HAMAP" id="MF_00667">
    <property type="entry name" value="SspH"/>
    <property type="match status" value="1"/>
</dbReference>
<comment type="subcellular location">
    <subcellularLocation>
        <location evidence="1">Spore core</location>
    </subcellularLocation>
</comment>
<dbReference type="NCBIfam" id="TIGR02861">
    <property type="entry name" value="SASP_H"/>
    <property type="match status" value="1"/>
</dbReference>
<name>A0ABQ6NRW6_9BACL</name>
<organism evidence="4 5">
    <name type="scientific">Paenibacillus glycanilyticus</name>
    <dbReference type="NCBI Taxonomy" id="126569"/>
    <lineage>
        <taxon>Bacteria</taxon>
        <taxon>Bacillati</taxon>
        <taxon>Bacillota</taxon>
        <taxon>Bacilli</taxon>
        <taxon>Bacillales</taxon>
        <taxon>Paenibacillaceae</taxon>
        <taxon>Paenibacillus</taxon>
    </lineage>
</organism>
<protein>
    <recommendedName>
        <fullName evidence="6">H-type small acid-soluble spore protein</fullName>
    </recommendedName>
</protein>
<sequence length="79" mass="8810">MDINRAKEIAASPVMEDVKYNGKQVYIQHVDDANETARIYPLTDPEQELEVPVRSLVEQSSTMGMKVDQVACRASLDGN</sequence>
<evidence type="ECO:0000313" key="4">
    <source>
        <dbReference type="EMBL" id="GMK46892.1"/>
    </source>
</evidence>
<comment type="caution">
    <text evidence="4">The sequence shown here is derived from an EMBL/GenBank/DDBJ whole genome shotgun (WGS) entry which is preliminary data.</text>
</comment>
<reference evidence="4 5" key="1">
    <citation type="submission" date="2023-05" db="EMBL/GenBank/DDBJ databases">
        <title>Draft genome of Paenibacillus sp. CCS26.</title>
        <authorList>
            <person name="Akita H."/>
            <person name="Shinto Y."/>
            <person name="Kimura Z."/>
        </authorList>
    </citation>
    <scope>NUCLEOTIDE SEQUENCE [LARGE SCALE GENOMIC DNA]</scope>
    <source>
        <strain evidence="4 5">CCS26</strain>
    </source>
</reference>
<dbReference type="InterPro" id="IPR012610">
    <property type="entry name" value="SASP_SspH"/>
</dbReference>
<gene>
    <name evidence="4" type="ORF">PghCCS26_40210</name>
</gene>
<evidence type="ECO:0008006" key="6">
    <source>
        <dbReference type="Google" id="ProtNLM"/>
    </source>
</evidence>
<evidence type="ECO:0000256" key="1">
    <source>
        <dbReference type="ARBA" id="ARBA00004288"/>
    </source>
</evidence>
<evidence type="ECO:0000313" key="5">
    <source>
        <dbReference type="Proteomes" id="UP001285921"/>
    </source>
</evidence>